<keyword evidence="10" id="KW-1185">Reference proteome</keyword>
<evidence type="ECO:0000256" key="4">
    <source>
        <dbReference type="ARBA" id="ARBA00022980"/>
    </source>
</evidence>
<accession>A0AB34KXF9</accession>
<evidence type="ECO:0000313" key="10">
    <source>
        <dbReference type="Proteomes" id="UP000803884"/>
    </source>
</evidence>
<evidence type="ECO:0000256" key="7">
    <source>
        <dbReference type="ARBA" id="ARBA00035140"/>
    </source>
</evidence>
<evidence type="ECO:0000256" key="3">
    <source>
        <dbReference type="ARBA" id="ARBA00022946"/>
    </source>
</evidence>
<organism evidence="9 10">
    <name type="scientific">Cladosporium halotolerans</name>
    <dbReference type="NCBI Taxonomy" id="1052096"/>
    <lineage>
        <taxon>Eukaryota</taxon>
        <taxon>Fungi</taxon>
        <taxon>Dikarya</taxon>
        <taxon>Ascomycota</taxon>
        <taxon>Pezizomycotina</taxon>
        <taxon>Dothideomycetes</taxon>
        <taxon>Dothideomycetidae</taxon>
        <taxon>Cladosporiales</taxon>
        <taxon>Cladosporiaceae</taxon>
        <taxon>Cladosporium</taxon>
    </lineage>
</organism>
<evidence type="ECO:0000256" key="6">
    <source>
        <dbReference type="ARBA" id="ARBA00023274"/>
    </source>
</evidence>
<dbReference type="PANTHER" id="PTHR12810:SF0">
    <property type="entry name" value="SMALL RIBOSOMAL SUBUNIT PROTEIN MS29"/>
    <property type="match status" value="1"/>
</dbReference>
<dbReference type="GO" id="GO:0003735">
    <property type="term" value="F:structural constituent of ribosome"/>
    <property type="evidence" value="ECO:0007669"/>
    <property type="project" value="TreeGrafter"/>
</dbReference>
<dbReference type="EMBL" id="JAAQHG020000007">
    <property type="protein sequence ID" value="KAL1588231.1"/>
    <property type="molecule type" value="Genomic_DNA"/>
</dbReference>
<dbReference type="Proteomes" id="UP000803884">
    <property type="component" value="Unassembled WGS sequence"/>
</dbReference>
<comment type="subcellular location">
    <subcellularLocation>
        <location evidence="1">Mitochondrion</location>
    </subcellularLocation>
</comment>
<evidence type="ECO:0000313" key="9">
    <source>
        <dbReference type="EMBL" id="KAL1588231.1"/>
    </source>
</evidence>
<dbReference type="GeneID" id="96004203"/>
<dbReference type="AlphaFoldDB" id="A0AB34KXF9"/>
<sequence>MSRSICSRCLSRSQFTLETSASSPLPLNTAQRAAFSTTSALAANPPKKKGPVTAKPASRQGKTLRLNKNVRESTGKPPAQGERKAFRKKIVLSNTNALEVQGLQDLNLENSSAEKLAHLEGQVLALTDAQVSALRTLDVFKPTQAWNLFRKPATVIRKETVEIAKALESAQGGEDANAKQVIKRILFGEKGSGKTVLQLQAMALALNKGWVVLHFPNGQDLTNNQTSYHPDESGKLYVQPEYTANLLKTIASANQKVLSGMQLSMKHTLPFPVQENISLSRFAEMGANNAENAHAVYIALMKELTAPSKPTTGKGQQRPPLFLGFDAIDHVMRLSKYLNSEAGLVHAHDLALVNDFTRYMTGEHALPNGGMILAAVSESNRAASETLDYLLDTKYGAKTNWAEPRFNPHTGWKAEPMPAWSPYAPFDERVGKALEKMDVQKVEGLSKAEAKGLMEYYALSGVLRGAVTERLVGEKWSLSGGGIIGELEKAAVKTRI</sequence>
<dbReference type="RefSeq" id="XP_069231336.1">
    <property type="nucleotide sequence ID" value="XM_069371365.1"/>
</dbReference>
<reference evidence="9 10" key="1">
    <citation type="journal article" date="2020" name="Microbiol. Resour. Announc.">
        <title>Draft Genome Sequence of a Cladosporium Species Isolated from the Mesophotic Ascidian Didemnum maculosum.</title>
        <authorList>
            <person name="Gioti A."/>
            <person name="Siaperas R."/>
            <person name="Nikolaivits E."/>
            <person name="Le Goff G."/>
            <person name="Ouazzani J."/>
            <person name="Kotoulas G."/>
            <person name="Topakas E."/>
        </authorList>
    </citation>
    <scope>NUCLEOTIDE SEQUENCE [LARGE SCALE GENOMIC DNA]</scope>
    <source>
        <strain evidence="9 10">TM138-S3</strain>
    </source>
</reference>
<name>A0AB34KXF9_9PEZI</name>
<protein>
    <recommendedName>
        <fullName evidence="7">Small ribosomal subunit protein mS29</fullName>
    </recommendedName>
</protein>
<keyword evidence="3" id="KW-0809">Transit peptide</keyword>
<dbReference type="GO" id="GO:0005763">
    <property type="term" value="C:mitochondrial small ribosomal subunit"/>
    <property type="evidence" value="ECO:0007669"/>
    <property type="project" value="TreeGrafter"/>
</dbReference>
<keyword evidence="5" id="KW-0496">Mitochondrion</keyword>
<evidence type="ECO:0000256" key="1">
    <source>
        <dbReference type="ARBA" id="ARBA00004173"/>
    </source>
</evidence>
<dbReference type="Pfam" id="PF10236">
    <property type="entry name" value="DAP3"/>
    <property type="match status" value="1"/>
</dbReference>
<dbReference type="PANTHER" id="PTHR12810">
    <property type="entry name" value="MITOCHONDRIAL 28S RIBOSOMAL PROTEIN S29"/>
    <property type="match status" value="1"/>
</dbReference>
<dbReference type="InterPro" id="IPR019368">
    <property type="entry name" value="Ribosomal_mS29"/>
</dbReference>
<comment type="caution">
    <text evidence="9">The sequence shown here is derived from an EMBL/GenBank/DDBJ whole genome shotgun (WGS) entry which is preliminary data.</text>
</comment>
<gene>
    <name evidence="9" type="ORF">WHR41_02759</name>
</gene>
<feature type="region of interest" description="Disordered" evidence="8">
    <location>
        <begin position="39"/>
        <end position="60"/>
    </location>
</feature>
<evidence type="ECO:0000256" key="5">
    <source>
        <dbReference type="ARBA" id="ARBA00023128"/>
    </source>
</evidence>
<proteinExistence type="inferred from homology"/>
<evidence type="ECO:0000256" key="8">
    <source>
        <dbReference type="SAM" id="MobiDB-lite"/>
    </source>
</evidence>
<evidence type="ECO:0000256" key="2">
    <source>
        <dbReference type="ARBA" id="ARBA00009863"/>
    </source>
</evidence>
<keyword evidence="6" id="KW-0687">Ribonucleoprotein</keyword>
<keyword evidence="4" id="KW-0689">Ribosomal protein</keyword>
<comment type="similarity">
    <text evidence="2">Belongs to the mitochondrion-specific ribosomal protein mS29 family.</text>
</comment>